<dbReference type="EMBL" id="KZ679676">
    <property type="protein sequence ID" value="PTB58638.1"/>
    <property type="molecule type" value="Genomic_DNA"/>
</dbReference>
<proteinExistence type="predicted"/>
<sequence>MYPSLIEREIEPHEPQKKRLPCTLFAALLVLASRLNTRYPIYFGGDDRPRQYRQIGRVPADVMPLRQPHTIRWWHRLIPKMTDTFTQLATRREKQNKKVMPLFNFHSLMFCE</sequence>
<organism evidence="1 2">
    <name type="scientific">Trichoderma harzianum CBS 226.95</name>
    <dbReference type="NCBI Taxonomy" id="983964"/>
    <lineage>
        <taxon>Eukaryota</taxon>
        <taxon>Fungi</taxon>
        <taxon>Dikarya</taxon>
        <taxon>Ascomycota</taxon>
        <taxon>Pezizomycotina</taxon>
        <taxon>Sordariomycetes</taxon>
        <taxon>Hypocreomycetidae</taxon>
        <taxon>Hypocreales</taxon>
        <taxon>Hypocreaceae</taxon>
        <taxon>Trichoderma</taxon>
    </lineage>
</organism>
<evidence type="ECO:0000313" key="2">
    <source>
        <dbReference type="Proteomes" id="UP000241690"/>
    </source>
</evidence>
<dbReference type="AlphaFoldDB" id="A0A2T4AP01"/>
<reference evidence="1 2" key="1">
    <citation type="submission" date="2016-07" db="EMBL/GenBank/DDBJ databases">
        <title>Multiple horizontal gene transfer events from other fungi enriched the ability of initially mycotrophic Trichoderma (Ascomycota) to feed on dead plant biomass.</title>
        <authorList>
            <consortium name="DOE Joint Genome Institute"/>
            <person name="Aerts A."/>
            <person name="Atanasova L."/>
            <person name="Chenthamara K."/>
            <person name="Zhang J."/>
            <person name="Grujic M."/>
            <person name="Henrissat B."/>
            <person name="Kuo A."/>
            <person name="Salamov A."/>
            <person name="Lipzen A."/>
            <person name="Labutti K."/>
            <person name="Barry K."/>
            <person name="Miao Y."/>
            <person name="Rahimi M.J."/>
            <person name="Shen Q."/>
            <person name="Grigoriev I.V."/>
            <person name="Kubicek C.P."/>
            <person name="Druzhinina I.S."/>
        </authorList>
    </citation>
    <scope>NUCLEOTIDE SEQUENCE [LARGE SCALE GENOMIC DNA]</scope>
    <source>
        <strain evidence="1 2">CBS 226.95</strain>
    </source>
</reference>
<name>A0A2T4AP01_TRIHA</name>
<dbReference type="GeneID" id="36622584"/>
<gene>
    <name evidence="1" type="ORF">M431DRAFT_281932</name>
</gene>
<keyword evidence="2" id="KW-1185">Reference proteome</keyword>
<protein>
    <submittedName>
        <fullName evidence="1">Uncharacterized protein</fullName>
    </submittedName>
</protein>
<accession>A0A2T4AP01</accession>
<evidence type="ECO:0000313" key="1">
    <source>
        <dbReference type="EMBL" id="PTB58638.1"/>
    </source>
</evidence>
<dbReference type="RefSeq" id="XP_024778315.1">
    <property type="nucleotide sequence ID" value="XM_024914019.1"/>
</dbReference>
<dbReference type="Proteomes" id="UP000241690">
    <property type="component" value="Unassembled WGS sequence"/>
</dbReference>